<dbReference type="InterPro" id="IPR041492">
    <property type="entry name" value="HAD_2"/>
</dbReference>
<reference evidence="12" key="1">
    <citation type="submission" date="2021-04" db="EMBL/GenBank/DDBJ databases">
        <authorList>
            <person name="Hornung B."/>
        </authorList>
    </citation>
    <scope>NUCLEOTIDE SEQUENCE</scope>
    <source>
        <strain evidence="12">G5G6</strain>
    </source>
</reference>
<dbReference type="Pfam" id="PF13419">
    <property type="entry name" value="HAD_2"/>
    <property type="match status" value="1"/>
</dbReference>
<evidence type="ECO:0000256" key="10">
    <source>
        <dbReference type="ARBA" id="ARBA00059247"/>
    </source>
</evidence>
<dbReference type="SFLD" id="SFLDS00003">
    <property type="entry name" value="Haloacid_Dehalogenase"/>
    <property type="match status" value="1"/>
</dbReference>
<keyword evidence="13" id="KW-1185">Reference proteome</keyword>
<dbReference type="EMBL" id="CAJQUM010000001">
    <property type="protein sequence ID" value="CAG4883226.1"/>
    <property type="molecule type" value="Genomic_DNA"/>
</dbReference>
<comment type="caution">
    <text evidence="12">The sequence shown here is derived from an EMBL/GenBank/DDBJ whole genome shotgun (WGS) entry which is preliminary data.</text>
</comment>
<keyword evidence="7 11" id="KW-0378">Hydrolase</keyword>
<dbReference type="NCBIfam" id="TIGR01449">
    <property type="entry name" value="PGP_bact"/>
    <property type="match status" value="1"/>
</dbReference>
<comment type="cofactor">
    <cofactor evidence="2 11">
        <name>Mg(2+)</name>
        <dbReference type="ChEBI" id="CHEBI:18420"/>
    </cofactor>
</comment>
<dbReference type="InterPro" id="IPR037512">
    <property type="entry name" value="PGPase_prok"/>
</dbReference>
<evidence type="ECO:0000256" key="1">
    <source>
        <dbReference type="ARBA" id="ARBA00000830"/>
    </source>
</evidence>
<dbReference type="Proteomes" id="UP000742786">
    <property type="component" value="Unassembled WGS sequence"/>
</dbReference>
<dbReference type="PANTHER" id="PTHR43434">
    <property type="entry name" value="PHOSPHOGLYCOLATE PHOSPHATASE"/>
    <property type="match status" value="1"/>
</dbReference>
<evidence type="ECO:0000256" key="3">
    <source>
        <dbReference type="ARBA" id="ARBA00004818"/>
    </source>
</evidence>
<feature type="binding site" evidence="11">
    <location>
        <position position="11"/>
    </location>
    <ligand>
        <name>Mg(2+)</name>
        <dbReference type="ChEBI" id="CHEBI:18420"/>
    </ligand>
</feature>
<dbReference type="GO" id="GO:0046295">
    <property type="term" value="P:glycolate biosynthetic process"/>
    <property type="evidence" value="ECO:0007669"/>
    <property type="project" value="UniProtKB-UniRule"/>
</dbReference>
<dbReference type="InterPro" id="IPR023198">
    <property type="entry name" value="PGP-like_dom2"/>
</dbReference>
<dbReference type="SFLD" id="SFLDG01135">
    <property type="entry name" value="C1.5.6:_HAD__Beta-PGM__Phospha"/>
    <property type="match status" value="1"/>
</dbReference>
<dbReference type="RefSeq" id="WP_246590880.1">
    <property type="nucleotide sequence ID" value="NZ_CAJQUM010000001.1"/>
</dbReference>
<dbReference type="Gene3D" id="1.10.150.240">
    <property type="entry name" value="Putative phosphatase, domain 2"/>
    <property type="match status" value="1"/>
</dbReference>
<dbReference type="GO" id="GO:0005829">
    <property type="term" value="C:cytosol"/>
    <property type="evidence" value="ECO:0007669"/>
    <property type="project" value="TreeGrafter"/>
</dbReference>
<comment type="catalytic activity">
    <reaction evidence="1 11">
        <text>2-phosphoglycolate + H2O = glycolate + phosphate</text>
        <dbReference type="Rhea" id="RHEA:14369"/>
        <dbReference type="ChEBI" id="CHEBI:15377"/>
        <dbReference type="ChEBI" id="CHEBI:29805"/>
        <dbReference type="ChEBI" id="CHEBI:43474"/>
        <dbReference type="ChEBI" id="CHEBI:58033"/>
        <dbReference type="EC" id="3.1.3.18"/>
    </reaction>
</comment>
<dbReference type="AlphaFoldDB" id="A0A916NHD7"/>
<evidence type="ECO:0000256" key="6">
    <source>
        <dbReference type="ARBA" id="ARBA00022723"/>
    </source>
</evidence>
<dbReference type="InterPro" id="IPR036412">
    <property type="entry name" value="HAD-like_sf"/>
</dbReference>
<evidence type="ECO:0000256" key="8">
    <source>
        <dbReference type="ARBA" id="ARBA00022842"/>
    </source>
</evidence>
<evidence type="ECO:0000256" key="11">
    <source>
        <dbReference type="HAMAP-Rule" id="MF_00495"/>
    </source>
</evidence>
<dbReference type="Gene3D" id="3.40.50.1000">
    <property type="entry name" value="HAD superfamily/HAD-like"/>
    <property type="match status" value="1"/>
</dbReference>
<evidence type="ECO:0000313" key="13">
    <source>
        <dbReference type="Proteomes" id="UP000742786"/>
    </source>
</evidence>
<dbReference type="GO" id="GO:0046872">
    <property type="term" value="F:metal ion binding"/>
    <property type="evidence" value="ECO:0007669"/>
    <property type="project" value="UniProtKB-KW"/>
</dbReference>
<evidence type="ECO:0000256" key="5">
    <source>
        <dbReference type="ARBA" id="ARBA00013078"/>
    </source>
</evidence>
<evidence type="ECO:0000256" key="7">
    <source>
        <dbReference type="ARBA" id="ARBA00022801"/>
    </source>
</evidence>
<dbReference type="GO" id="GO:0006281">
    <property type="term" value="P:DNA repair"/>
    <property type="evidence" value="ECO:0007669"/>
    <property type="project" value="TreeGrafter"/>
</dbReference>
<comment type="function">
    <text evidence="10 11">Specifically catalyzes the dephosphorylation of 2-phosphoglycolate. Is involved in the dissimilation of the intracellular 2-phosphoglycolate formed during the DNA repair of 3'-phosphoglycolate ends, a major class of DNA lesions induced by oxidative stress.</text>
</comment>
<dbReference type="FunFam" id="3.40.50.1000:FF:000022">
    <property type="entry name" value="Phosphoglycolate phosphatase"/>
    <property type="match status" value="1"/>
</dbReference>
<dbReference type="SUPFAM" id="SSF56784">
    <property type="entry name" value="HAD-like"/>
    <property type="match status" value="1"/>
</dbReference>
<keyword evidence="8 11" id="KW-0460">Magnesium</keyword>
<dbReference type="InterPro" id="IPR050155">
    <property type="entry name" value="HAD-like_hydrolase_sf"/>
</dbReference>
<organism evidence="12 13">
    <name type="scientific">Georgfuchsia toluolica</name>
    <dbReference type="NCBI Taxonomy" id="424218"/>
    <lineage>
        <taxon>Bacteria</taxon>
        <taxon>Pseudomonadati</taxon>
        <taxon>Pseudomonadota</taxon>
        <taxon>Betaproteobacteria</taxon>
        <taxon>Nitrosomonadales</taxon>
        <taxon>Sterolibacteriaceae</taxon>
        <taxon>Georgfuchsia</taxon>
    </lineage>
</organism>
<feature type="active site" description="Nucleophile" evidence="11">
    <location>
        <position position="9"/>
    </location>
</feature>
<dbReference type="SFLD" id="SFLDG01129">
    <property type="entry name" value="C1.5:_HAD__Beta-PGM__Phosphata"/>
    <property type="match status" value="1"/>
</dbReference>
<proteinExistence type="inferred from homology"/>
<feature type="binding site" evidence="11">
    <location>
        <position position="9"/>
    </location>
    <ligand>
        <name>Mg(2+)</name>
        <dbReference type="ChEBI" id="CHEBI:18420"/>
    </ligand>
</feature>
<dbReference type="InterPro" id="IPR023214">
    <property type="entry name" value="HAD_sf"/>
</dbReference>
<dbReference type="EC" id="3.1.3.18" evidence="5 11"/>
<gene>
    <name evidence="12" type="ORF">GTOL_11108</name>
</gene>
<evidence type="ECO:0000256" key="4">
    <source>
        <dbReference type="ARBA" id="ARBA00006171"/>
    </source>
</evidence>
<dbReference type="HAMAP" id="MF_00495">
    <property type="entry name" value="GPH_hydrolase_bact"/>
    <property type="match status" value="1"/>
</dbReference>
<keyword evidence="9 11" id="KW-0119">Carbohydrate metabolism</keyword>
<evidence type="ECO:0000256" key="2">
    <source>
        <dbReference type="ARBA" id="ARBA00001946"/>
    </source>
</evidence>
<dbReference type="PRINTS" id="PR00413">
    <property type="entry name" value="HADHALOGNASE"/>
</dbReference>
<sequence>MAIEAILFDLDGTLADSAPDLGAALNRLREEAGLPPFPLDILRPYASAGARGLIGAGFGLAPDHALYPDLQRRFLAHYASRICVDTRLFPGVVELLAELDRRGIRWGVVTNKIERYTRPLLKCLGLHDRAACIVSGDSAAKPKPDPAPLLMACEIARVRPRNVMYVGDDERDVQAGRAAGMHTVIAAWGYLNGVPIKEWGADTIIDHPADVLVLIDGP</sequence>
<dbReference type="GO" id="GO:0008967">
    <property type="term" value="F:phosphoglycolate phosphatase activity"/>
    <property type="evidence" value="ECO:0007669"/>
    <property type="project" value="UniProtKB-UniRule"/>
</dbReference>
<accession>A0A916NHD7</accession>
<evidence type="ECO:0000313" key="12">
    <source>
        <dbReference type="EMBL" id="CAG4883226.1"/>
    </source>
</evidence>
<name>A0A916NHD7_9PROT</name>
<comment type="similarity">
    <text evidence="4 11">Belongs to the HAD-like hydrolase superfamily. CbbY/CbbZ/Gph/YieH family.</text>
</comment>
<dbReference type="GO" id="GO:0005975">
    <property type="term" value="P:carbohydrate metabolic process"/>
    <property type="evidence" value="ECO:0007669"/>
    <property type="project" value="InterPro"/>
</dbReference>
<dbReference type="InterPro" id="IPR006439">
    <property type="entry name" value="HAD-SF_hydro_IA"/>
</dbReference>
<evidence type="ECO:0000256" key="9">
    <source>
        <dbReference type="ARBA" id="ARBA00023277"/>
    </source>
</evidence>
<keyword evidence="6 11" id="KW-0479">Metal-binding</keyword>
<feature type="binding site" evidence="11">
    <location>
        <position position="168"/>
    </location>
    <ligand>
        <name>Mg(2+)</name>
        <dbReference type="ChEBI" id="CHEBI:18420"/>
    </ligand>
</feature>
<dbReference type="NCBIfam" id="TIGR01549">
    <property type="entry name" value="HAD-SF-IA-v1"/>
    <property type="match status" value="1"/>
</dbReference>
<comment type="pathway">
    <text evidence="3 11">Organic acid metabolism; glycolate biosynthesis; glycolate from 2-phosphoglycolate: step 1/1.</text>
</comment>
<protein>
    <recommendedName>
        <fullName evidence="5 11">Phosphoglycolate phosphatase</fullName>
        <shortName evidence="11">PGP</shortName>
        <shortName evidence="11">PGPase</shortName>
        <ecNumber evidence="5 11">3.1.3.18</ecNumber>
    </recommendedName>
</protein>
<dbReference type="PANTHER" id="PTHR43434:SF23">
    <property type="entry name" value="PHOSPHOGLYCOLATE PHOSPHATASE"/>
    <property type="match status" value="1"/>
</dbReference>